<protein>
    <recommendedName>
        <fullName evidence="2">cyclin-dependent kinase</fullName>
        <ecNumber evidence="2">2.7.11.22</ecNumber>
    </recommendedName>
</protein>
<dbReference type="Pfam" id="PF00069">
    <property type="entry name" value="Pkinase"/>
    <property type="match status" value="1"/>
</dbReference>
<proteinExistence type="inferred from homology"/>
<dbReference type="AlphaFoldDB" id="A0A4Y7QFI9"/>
<dbReference type="Gene3D" id="1.10.510.10">
    <property type="entry name" value="Transferase(Phosphotransferase) domain 1"/>
    <property type="match status" value="1"/>
</dbReference>
<keyword evidence="5" id="KW-0547">Nucleotide-binding</keyword>
<evidence type="ECO:0000256" key="1">
    <source>
        <dbReference type="ARBA" id="ARBA00006485"/>
    </source>
</evidence>
<evidence type="ECO:0000256" key="4">
    <source>
        <dbReference type="ARBA" id="ARBA00022679"/>
    </source>
</evidence>
<evidence type="ECO:0000313" key="11">
    <source>
        <dbReference type="EMBL" id="TDL26417.1"/>
    </source>
</evidence>
<feature type="domain" description="Protein kinase" evidence="10">
    <location>
        <begin position="9"/>
        <end position="392"/>
    </location>
</feature>
<dbReference type="SUPFAM" id="SSF56112">
    <property type="entry name" value="Protein kinase-like (PK-like)"/>
    <property type="match status" value="1"/>
</dbReference>
<sequence>MSESLEIDPSSLEEFEEGATSIICRARLAQSGTVVAIKKASGIRKWSREPHDIVKEIRIIAESHHCNIISFLGSRFNTSSSAWELWMPFIPLALHDLLDSPLFTPRECSEISHLVIQSRTRANEPQEQIFTVLAKSIIHQIVLAVNYLHTLHQPIAHRDVKPHNILLTLTGRVQLIDFGIAWQDVPIAVSSKDLWPEENSKMYCDVATGPFRAPELLFGPSSYDAFATDLWSLGASIANFFTAIQLFEILEDDNDTDEEEQQPLKNGFVIPNNLSELSLRSARWTRKSLFNSERGEIGLVWSIFSIRGTPNSELWPGFEDLPHAKKVEFRVVPSIDLREALPNMPDDVLAVGSDHYPPQQVHPTPLDLAQRLLVYPPEQRLKAIDALRHPWFKHGAPPLLPIDHTDVKNANDELLRRATTWRSRDLGFWLSCMTTATKR</sequence>
<keyword evidence="4" id="KW-0808">Transferase</keyword>
<dbReference type="PROSITE" id="PS00108">
    <property type="entry name" value="PROTEIN_KINASE_ST"/>
    <property type="match status" value="1"/>
</dbReference>
<reference evidence="11 12" key="1">
    <citation type="submission" date="2018-06" db="EMBL/GenBank/DDBJ databases">
        <title>A transcriptomic atlas of mushroom development highlights an independent origin of complex multicellularity.</title>
        <authorList>
            <consortium name="DOE Joint Genome Institute"/>
            <person name="Krizsan K."/>
            <person name="Almasi E."/>
            <person name="Merenyi Z."/>
            <person name="Sahu N."/>
            <person name="Viragh M."/>
            <person name="Koszo T."/>
            <person name="Mondo S."/>
            <person name="Kiss B."/>
            <person name="Balint B."/>
            <person name="Kues U."/>
            <person name="Barry K."/>
            <person name="Hegedus J.C."/>
            <person name="Henrissat B."/>
            <person name="Johnson J."/>
            <person name="Lipzen A."/>
            <person name="Ohm R."/>
            <person name="Nagy I."/>
            <person name="Pangilinan J."/>
            <person name="Yan J."/>
            <person name="Xiong Y."/>
            <person name="Grigoriev I.V."/>
            <person name="Hibbett D.S."/>
            <person name="Nagy L.G."/>
        </authorList>
    </citation>
    <scope>NUCLEOTIDE SEQUENCE [LARGE SCALE GENOMIC DNA]</scope>
    <source>
        <strain evidence="11 12">SZMC22713</strain>
    </source>
</reference>
<dbReference type="Gene3D" id="3.30.200.20">
    <property type="entry name" value="Phosphorylase Kinase, domain 1"/>
    <property type="match status" value="1"/>
</dbReference>
<name>A0A4Y7QFI9_9AGAM</name>
<evidence type="ECO:0000313" key="12">
    <source>
        <dbReference type="Proteomes" id="UP000294933"/>
    </source>
</evidence>
<evidence type="ECO:0000256" key="5">
    <source>
        <dbReference type="ARBA" id="ARBA00022741"/>
    </source>
</evidence>
<dbReference type="STRING" id="50990.A0A4Y7QFI9"/>
<keyword evidence="12" id="KW-1185">Reference proteome</keyword>
<evidence type="ECO:0000256" key="9">
    <source>
        <dbReference type="ARBA" id="ARBA00048367"/>
    </source>
</evidence>
<dbReference type="VEuPathDB" id="FungiDB:BD410DRAFT_783472"/>
<comment type="similarity">
    <text evidence="1">Belongs to the protein kinase superfamily. CMGC Ser/Thr protein kinase family. CDC2/CDKX subfamily.</text>
</comment>
<dbReference type="InterPro" id="IPR050108">
    <property type="entry name" value="CDK"/>
</dbReference>
<dbReference type="PANTHER" id="PTHR24056:SF171">
    <property type="entry name" value="CYCLIN-DEPENDENT KINASE 20"/>
    <property type="match status" value="1"/>
</dbReference>
<keyword evidence="6 11" id="KW-0418">Kinase</keyword>
<dbReference type="GO" id="GO:0005524">
    <property type="term" value="F:ATP binding"/>
    <property type="evidence" value="ECO:0007669"/>
    <property type="project" value="UniProtKB-KW"/>
</dbReference>
<dbReference type="GO" id="GO:0004693">
    <property type="term" value="F:cyclin-dependent protein serine/threonine kinase activity"/>
    <property type="evidence" value="ECO:0007669"/>
    <property type="project" value="UniProtKB-EC"/>
</dbReference>
<dbReference type="InterPro" id="IPR000719">
    <property type="entry name" value="Prot_kinase_dom"/>
</dbReference>
<dbReference type="EC" id="2.7.11.22" evidence="2"/>
<gene>
    <name evidence="11" type="ORF">BD410DRAFT_783472</name>
</gene>
<dbReference type="OrthoDB" id="413582at2759"/>
<evidence type="ECO:0000256" key="8">
    <source>
        <dbReference type="ARBA" id="ARBA00047811"/>
    </source>
</evidence>
<dbReference type="SMART" id="SM00220">
    <property type="entry name" value="S_TKc"/>
    <property type="match status" value="1"/>
</dbReference>
<evidence type="ECO:0000256" key="7">
    <source>
        <dbReference type="ARBA" id="ARBA00022840"/>
    </source>
</evidence>
<evidence type="ECO:0000256" key="6">
    <source>
        <dbReference type="ARBA" id="ARBA00022777"/>
    </source>
</evidence>
<keyword evidence="3" id="KW-0723">Serine/threonine-protein kinase</keyword>
<accession>A0A4Y7QFI9</accession>
<evidence type="ECO:0000256" key="3">
    <source>
        <dbReference type="ARBA" id="ARBA00022527"/>
    </source>
</evidence>
<evidence type="ECO:0000256" key="2">
    <source>
        <dbReference type="ARBA" id="ARBA00012425"/>
    </source>
</evidence>
<dbReference type="PROSITE" id="PS50011">
    <property type="entry name" value="PROTEIN_KINASE_DOM"/>
    <property type="match status" value="1"/>
</dbReference>
<comment type="catalytic activity">
    <reaction evidence="8">
        <text>L-threonyl-[protein] + ATP = O-phospho-L-threonyl-[protein] + ADP + H(+)</text>
        <dbReference type="Rhea" id="RHEA:46608"/>
        <dbReference type="Rhea" id="RHEA-COMP:11060"/>
        <dbReference type="Rhea" id="RHEA-COMP:11605"/>
        <dbReference type="ChEBI" id="CHEBI:15378"/>
        <dbReference type="ChEBI" id="CHEBI:30013"/>
        <dbReference type="ChEBI" id="CHEBI:30616"/>
        <dbReference type="ChEBI" id="CHEBI:61977"/>
        <dbReference type="ChEBI" id="CHEBI:456216"/>
        <dbReference type="EC" id="2.7.11.22"/>
    </reaction>
</comment>
<dbReference type="Proteomes" id="UP000294933">
    <property type="component" value="Unassembled WGS sequence"/>
</dbReference>
<dbReference type="PANTHER" id="PTHR24056">
    <property type="entry name" value="CELL DIVISION PROTEIN KINASE"/>
    <property type="match status" value="1"/>
</dbReference>
<organism evidence="11 12">
    <name type="scientific">Rickenella mellea</name>
    <dbReference type="NCBI Taxonomy" id="50990"/>
    <lineage>
        <taxon>Eukaryota</taxon>
        <taxon>Fungi</taxon>
        <taxon>Dikarya</taxon>
        <taxon>Basidiomycota</taxon>
        <taxon>Agaricomycotina</taxon>
        <taxon>Agaricomycetes</taxon>
        <taxon>Hymenochaetales</taxon>
        <taxon>Rickenellaceae</taxon>
        <taxon>Rickenella</taxon>
    </lineage>
</organism>
<dbReference type="InterPro" id="IPR008271">
    <property type="entry name" value="Ser/Thr_kinase_AS"/>
</dbReference>
<keyword evidence="7" id="KW-0067">ATP-binding</keyword>
<comment type="catalytic activity">
    <reaction evidence="9">
        <text>L-seryl-[protein] + ATP = O-phospho-L-seryl-[protein] + ADP + H(+)</text>
        <dbReference type="Rhea" id="RHEA:17989"/>
        <dbReference type="Rhea" id="RHEA-COMP:9863"/>
        <dbReference type="Rhea" id="RHEA-COMP:11604"/>
        <dbReference type="ChEBI" id="CHEBI:15378"/>
        <dbReference type="ChEBI" id="CHEBI:29999"/>
        <dbReference type="ChEBI" id="CHEBI:30616"/>
        <dbReference type="ChEBI" id="CHEBI:83421"/>
        <dbReference type="ChEBI" id="CHEBI:456216"/>
        <dbReference type="EC" id="2.7.11.22"/>
    </reaction>
</comment>
<dbReference type="InterPro" id="IPR011009">
    <property type="entry name" value="Kinase-like_dom_sf"/>
</dbReference>
<evidence type="ECO:0000259" key="10">
    <source>
        <dbReference type="PROSITE" id="PS50011"/>
    </source>
</evidence>
<dbReference type="GO" id="GO:0005634">
    <property type="term" value="C:nucleus"/>
    <property type="evidence" value="ECO:0007669"/>
    <property type="project" value="TreeGrafter"/>
</dbReference>
<dbReference type="EMBL" id="ML170161">
    <property type="protein sequence ID" value="TDL26417.1"/>
    <property type="molecule type" value="Genomic_DNA"/>
</dbReference>